<evidence type="ECO:0000313" key="1">
    <source>
        <dbReference type="EMBL" id="JAD67625.1"/>
    </source>
</evidence>
<name>A0A0A9C2Q1_ARUDO</name>
<organism evidence="1">
    <name type="scientific">Arundo donax</name>
    <name type="common">Giant reed</name>
    <name type="synonym">Donax arundinaceus</name>
    <dbReference type="NCBI Taxonomy" id="35708"/>
    <lineage>
        <taxon>Eukaryota</taxon>
        <taxon>Viridiplantae</taxon>
        <taxon>Streptophyta</taxon>
        <taxon>Embryophyta</taxon>
        <taxon>Tracheophyta</taxon>
        <taxon>Spermatophyta</taxon>
        <taxon>Magnoliopsida</taxon>
        <taxon>Liliopsida</taxon>
        <taxon>Poales</taxon>
        <taxon>Poaceae</taxon>
        <taxon>PACMAD clade</taxon>
        <taxon>Arundinoideae</taxon>
        <taxon>Arundineae</taxon>
        <taxon>Arundo</taxon>
    </lineage>
</organism>
<dbReference type="EMBL" id="GBRH01230270">
    <property type="protein sequence ID" value="JAD67625.1"/>
    <property type="molecule type" value="Transcribed_RNA"/>
</dbReference>
<sequence>MFSGVSLGSLTRLIYLGLGLHGRFLSRLCGGSPSRNL</sequence>
<reference evidence="1" key="1">
    <citation type="submission" date="2014-09" db="EMBL/GenBank/DDBJ databases">
        <authorList>
            <person name="Magalhaes I.L.F."/>
            <person name="Oliveira U."/>
            <person name="Santos F.R."/>
            <person name="Vidigal T.H.D.A."/>
            <person name="Brescovit A.D."/>
            <person name="Santos A.J."/>
        </authorList>
    </citation>
    <scope>NUCLEOTIDE SEQUENCE</scope>
    <source>
        <tissue evidence="1">Shoot tissue taken approximately 20 cm above the soil surface</tissue>
    </source>
</reference>
<reference evidence="1" key="2">
    <citation type="journal article" date="2015" name="Data Brief">
        <title>Shoot transcriptome of the giant reed, Arundo donax.</title>
        <authorList>
            <person name="Barrero R.A."/>
            <person name="Guerrero F.D."/>
            <person name="Moolhuijzen P."/>
            <person name="Goolsby J.A."/>
            <person name="Tidwell J."/>
            <person name="Bellgard S.E."/>
            <person name="Bellgard M.I."/>
        </authorList>
    </citation>
    <scope>NUCLEOTIDE SEQUENCE</scope>
    <source>
        <tissue evidence="1">Shoot tissue taken approximately 20 cm above the soil surface</tissue>
    </source>
</reference>
<protein>
    <submittedName>
        <fullName evidence="1">Uncharacterized protein</fullName>
    </submittedName>
</protein>
<proteinExistence type="predicted"/>
<dbReference type="AlphaFoldDB" id="A0A0A9C2Q1"/>
<accession>A0A0A9C2Q1</accession>